<dbReference type="eggNOG" id="ENOG502SQ4U">
    <property type="taxonomic scope" value="Eukaryota"/>
</dbReference>
<feature type="region of interest" description="Disordered" evidence="2">
    <location>
        <begin position="215"/>
        <end position="279"/>
    </location>
</feature>
<keyword evidence="1" id="KW-0479">Metal-binding</keyword>
<keyword evidence="1" id="KW-0863">Zinc-finger</keyword>
<accession>A0A067RGU0</accession>
<dbReference type="OrthoDB" id="3176202at2759"/>
<evidence type="ECO:0000313" key="5">
    <source>
        <dbReference type="Proteomes" id="UP000027135"/>
    </source>
</evidence>
<feature type="domain" description="C2H2-type" evidence="3">
    <location>
        <begin position="302"/>
        <end position="328"/>
    </location>
</feature>
<dbReference type="GO" id="GO:0006357">
    <property type="term" value="P:regulation of transcription by RNA polymerase II"/>
    <property type="evidence" value="ECO:0007669"/>
    <property type="project" value="TreeGrafter"/>
</dbReference>
<feature type="domain" description="C2H2-type" evidence="3">
    <location>
        <begin position="363"/>
        <end position="391"/>
    </location>
</feature>
<evidence type="ECO:0000259" key="3">
    <source>
        <dbReference type="PROSITE" id="PS50157"/>
    </source>
</evidence>
<dbReference type="GO" id="GO:0008270">
    <property type="term" value="F:zinc ion binding"/>
    <property type="evidence" value="ECO:0007669"/>
    <property type="project" value="UniProtKB-KW"/>
</dbReference>
<proteinExistence type="predicted"/>
<dbReference type="Gene3D" id="3.30.160.60">
    <property type="entry name" value="Classic Zinc Finger"/>
    <property type="match status" value="1"/>
</dbReference>
<dbReference type="PROSITE" id="PS50157">
    <property type="entry name" value="ZINC_FINGER_C2H2_2"/>
    <property type="match status" value="3"/>
</dbReference>
<dbReference type="GO" id="GO:0003700">
    <property type="term" value="F:DNA-binding transcription factor activity"/>
    <property type="evidence" value="ECO:0007669"/>
    <property type="project" value="TreeGrafter"/>
</dbReference>
<feature type="region of interest" description="Disordered" evidence="2">
    <location>
        <begin position="99"/>
        <end position="174"/>
    </location>
</feature>
<gene>
    <name evidence="4" type="ORF">L798_01839</name>
</gene>
<name>A0A067RGU0_ZOONE</name>
<keyword evidence="1" id="KW-0862">Zinc</keyword>
<feature type="compositionally biased region" description="Basic residues" evidence="2">
    <location>
        <begin position="140"/>
        <end position="166"/>
    </location>
</feature>
<evidence type="ECO:0000313" key="4">
    <source>
        <dbReference type="EMBL" id="KDR22233.1"/>
    </source>
</evidence>
<dbReference type="GO" id="GO:0005737">
    <property type="term" value="C:cytoplasm"/>
    <property type="evidence" value="ECO:0007669"/>
    <property type="project" value="TreeGrafter"/>
</dbReference>
<dbReference type="OMA" id="RINSEQH"/>
<feature type="region of interest" description="Disordered" evidence="2">
    <location>
        <begin position="422"/>
        <end position="441"/>
    </location>
</feature>
<evidence type="ECO:0000256" key="1">
    <source>
        <dbReference type="PROSITE-ProRule" id="PRU00042"/>
    </source>
</evidence>
<dbReference type="InterPro" id="IPR036236">
    <property type="entry name" value="Znf_C2H2_sf"/>
</dbReference>
<dbReference type="GO" id="GO:0045165">
    <property type="term" value="P:cell fate commitment"/>
    <property type="evidence" value="ECO:0007669"/>
    <property type="project" value="TreeGrafter"/>
</dbReference>
<dbReference type="InterPro" id="IPR050331">
    <property type="entry name" value="Zinc_finger"/>
</dbReference>
<dbReference type="SUPFAM" id="SSF57667">
    <property type="entry name" value="beta-beta-alpha zinc fingers"/>
    <property type="match status" value="1"/>
</dbReference>
<dbReference type="InterPro" id="IPR013087">
    <property type="entry name" value="Znf_C2H2_type"/>
</dbReference>
<evidence type="ECO:0000256" key="2">
    <source>
        <dbReference type="SAM" id="MobiDB-lite"/>
    </source>
</evidence>
<sequence length="441" mass="49593">MEEAMNFHTTNMNHHCLVCGTDSLANYVDLTLVTSRTSQSESLVKEKLKTILRDKWIPPDTEMSMVICLPCFHLVDQFDVLENQLENIRDNLAAKYVGTNGVKKQKTPESFPPPPPEDLSNSDSSDDDRSLSPVVITTTRGRKPGTIKITKRPSYSRKEKTTRRKKVSAEARKSAAEAKKAAAEMKKAATLAKKAAAEAKKAALEAKREKARAERAKKTWCQGQPDGDAGTSKQLGEAGNMNESGTNENGNQVHKEGGKEQISEEEERERRTIYDDDPSVFNPGEKLRVGIIQASGDGSIAYECCYCSERYGDTETLKMHVRSCHRPEILTMQIPVELGFGSKVNCGAQLSNVTATTDLSKPFVCIYCTGAFKFKSNINLHYKEKHTPYKPFACMDCHETFRRSMELSRHRVYYCPLGKKIKKTKKERQKDKDKERDDEDM</sequence>
<dbReference type="GO" id="GO:0000978">
    <property type="term" value="F:RNA polymerase II cis-regulatory region sequence-specific DNA binding"/>
    <property type="evidence" value="ECO:0007669"/>
    <property type="project" value="TreeGrafter"/>
</dbReference>
<dbReference type="Proteomes" id="UP000027135">
    <property type="component" value="Unassembled WGS sequence"/>
</dbReference>
<dbReference type="SMART" id="SM00355">
    <property type="entry name" value="ZnF_C2H2"/>
    <property type="match status" value="3"/>
</dbReference>
<dbReference type="EMBL" id="KK852514">
    <property type="protein sequence ID" value="KDR22233.1"/>
    <property type="molecule type" value="Genomic_DNA"/>
</dbReference>
<dbReference type="PANTHER" id="PTHR16515:SF68">
    <property type="entry name" value="PR DOMAIN ZINC FINGER PROTEIN 1"/>
    <property type="match status" value="1"/>
</dbReference>
<organism evidence="4 5">
    <name type="scientific">Zootermopsis nevadensis</name>
    <name type="common">Dampwood termite</name>
    <dbReference type="NCBI Taxonomy" id="136037"/>
    <lineage>
        <taxon>Eukaryota</taxon>
        <taxon>Metazoa</taxon>
        <taxon>Ecdysozoa</taxon>
        <taxon>Arthropoda</taxon>
        <taxon>Hexapoda</taxon>
        <taxon>Insecta</taxon>
        <taxon>Pterygota</taxon>
        <taxon>Neoptera</taxon>
        <taxon>Polyneoptera</taxon>
        <taxon>Dictyoptera</taxon>
        <taxon>Blattodea</taxon>
        <taxon>Blattoidea</taxon>
        <taxon>Termitoidae</taxon>
        <taxon>Termopsidae</taxon>
        <taxon>Zootermopsis</taxon>
    </lineage>
</organism>
<dbReference type="AlphaFoldDB" id="A0A067RGU0"/>
<feature type="compositionally biased region" description="Basic and acidic residues" evidence="2">
    <location>
        <begin position="253"/>
        <end position="274"/>
    </location>
</feature>
<dbReference type="InParanoid" id="A0A067RGU0"/>
<dbReference type="PANTHER" id="PTHR16515">
    <property type="entry name" value="PR DOMAIN ZINC FINGER PROTEIN"/>
    <property type="match status" value="1"/>
</dbReference>
<protein>
    <recommendedName>
        <fullName evidence="3">C2H2-type domain-containing protein</fullName>
    </recommendedName>
</protein>
<dbReference type="GO" id="GO:0005634">
    <property type="term" value="C:nucleus"/>
    <property type="evidence" value="ECO:0007669"/>
    <property type="project" value="TreeGrafter"/>
</dbReference>
<feature type="compositionally biased region" description="Polar residues" evidence="2">
    <location>
        <begin position="241"/>
        <end position="252"/>
    </location>
</feature>
<keyword evidence="5" id="KW-1185">Reference proteome</keyword>
<reference evidence="4 5" key="1">
    <citation type="journal article" date="2014" name="Nat. Commun.">
        <title>Molecular traces of alternative social organization in a termite genome.</title>
        <authorList>
            <person name="Terrapon N."/>
            <person name="Li C."/>
            <person name="Robertson H.M."/>
            <person name="Ji L."/>
            <person name="Meng X."/>
            <person name="Booth W."/>
            <person name="Chen Z."/>
            <person name="Childers C.P."/>
            <person name="Glastad K.M."/>
            <person name="Gokhale K."/>
            <person name="Gowin J."/>
            <person name="Gronenberg W."/>
            <person name="Hermansen R.A."/>
            <person name="Hu H."/>
            <person name="Hunt B.G."/>
            <person name="Huylmans A.K."/>
            <person name="Khalil S.M."/>
            <person name="Mitchell R.D."/>
            <person name="Munoz-Torres M.C."/>
            <person name="Mustard J.A."/>
            <person name="Pan H."/>
            <person name="Reese J.T."/>
            <person name="Scharf M.E."/>
            <person name="Sun F."/>
            <person name="Vogel H."/>
            <person name="Xiao J."/>
            <person name="Yang W."/>
            <person name="Yang Z."/>
            <person name="Yang Z."/>
            <person name="Zhou J."/>
            <person name="Zhu J."/>
            <person name="Brent C.S."/>
            <person name="Elsik C.G."/>
            <person name="Goodisman M.A."/>
            <person name="Liberles D.A."/>
            <person name="Roe R.M."/>
            <person name="Vargo E.L."/>
            <person name="Vilcinskas A."/>
            <person name="Wang J."/>
            <person name="Bornberg-Bauer E."/>
            <person name="Korb J."/>
            <person name="Zhang G."/>
            <person name="Liebig J."/>
        </authorList>
    </citation>
    <scope>NUCLEOTIDE SEQUENCE [LARGE SCALE GENOMIC DNA]</scope>
    <source>
        <tissue evidence="4">Whole organism</tissue>
    </source>
</reference>
<feature type="domain" description="C2H2-type" evidence="3">
    <location>
        <begin position="392"/>
        <end position="421"/>
    </location>
</feature>
<dbReference type="PROSITE" id="PS00028">
    <property type="entry name" value="ZINC_FINGER_C2H2_1"/>
    <property type="match status" value="2"/>
</dbReference>